<evidence type="ECO:0000256" key="1">
    <source>
        <dbReference type="SAM" id="MobiDB-lite"/>
    </source>
</evidence>
<dbReference type="GeneTree" id="ENSGT00940000176952"/>
<dbReference type="AlphaFoldDB" id="A0A674NRU5"/>
<dbReference type="OMA" id="VLYKACK"/>
<feature type="region of interest" description="Disordered" evidence="1">
    <location>
        <begin position="46"/>
        <end position="67"/>
    </location>
</feature>
<evidence type="ECO:0000256" key="2">
    <source>
        <dbReference type="SAM" id="Phobius"/>
    </source>
</evidence>
<protein>
    <recommendedName>
        <fullName evidence="5">Adropin</fullName>
    </recommendedName>
</protein>
<evidence type="ECO:0000313" key="3">
    <source>
        <dbReference type="Ensembl" id="ENSTRUP00000076428.1"/>
    </source>
</evidence>
<keyword evidence="2" id="KW-0812">Transmembrane</keyword>
<proteinExistence type="predicted"/>
<reference evidence="3" key="1">
    <citation type="journal article" date="2011" name="Genome Biol. Evol.">
        <title>Integration of the genetic map and genome assembly of fugu facilitates insights into distinct features of genome evolution in teleosts and mammals.</title>
        <authorList>
            <person name="Kai W."/>
            <person name="Kikuchi K."/>
            <person name="Tohari S."/>
            <person name="Chew A.K."/>
            <person name="Tay A."/>
            <person name="Fujiwara A."/>
            <person name="Hosoya S."/>
            <person name="Suetake H."/>
            <person name="Naruse K."/>
            <person name="Brenner S."/>
            <person name="Suzuki Y."/>
            <person name="Venkatesh B."/>
        </authorList>
    </citation>
    <scope>NUCLEOTIDE SEQUENCE [LARGE SCALE GENOMIC DNA]</scope>
</reference>
<evidence type="ECO:0008006" key="5">
    <source>
        <dbReference type="Google" id="ProtNLM"/>
    </source>
</evidence>
<sequence length="67" mass="7406">MEHELLMGLSLWSVVAIVCNSVVAVLILILLGILYKACQVPSQQEKVSLPPEPEQKKTEQKYLLTAA</sequence>
<reference evidence="3" key="3">
    <citation type="submission" date="2025-09" db="UniProtKB">
        <authorList>
            <consortium name="Ensembl"/>
        </authorList>
    </citation>
    <scope>IDENTIFICATION</scope>
</reference>
<keyword evidence="4" id="KW-1185">Reference proteome</keyword>
<dbReference type="InParanoid" id="A0A674NRU5"/>
<accession>A0A674NRU5</accession>
<dbReference type="Ensembl" id="ENSTRUT00000060631.1">
    <property type="protein sequence ID" value="ENSTRUP00000076428.1"/>
    <property type="gene ID" value="ENSTRUG00000026005.1"/>
</dbReference>
<dbReference type="Proteomes" id="UP000005226">
    <property type="component" value="Unplaced"/>
</dbReference>
<name>A0A674NRU5_TAKRU</name>
<reference evidence="3" key="2">
    <citation type="submission" date="2025-08" db="UniProtKB">
        <authorList>
            <consortium name="Ensembl"/>
        </authorList>
    </citation>
    <scope>IDENTIFICATION</scope>
</reference>
<evidence type="ECO:0000313" key="4">
    <source>
        <dbReference type="Proteomes" id="UP000005226"/>
    </source>
</evidence>
<keyword evidence="2" id="KW-0472">Membrane</keyword>
<organism evidence="3 4">
    <name type="scientific">Takifugu rubripes</name>
    <name type="common">Japanese pufferfish</name>
    <name type="synonym">Fugu rubripes</name>
    <dbReference type="NCBI Taxonomy" id="31033"/>
    <lineage>
        <taxon>Eukaryota</taxon>
        <taxon>Metazoa</taxon>
        <taxon>Chordata</taxon>
        <taxon>Craniata</taxon>
        <taxon>Vertebrata</taxon>
        <taxon>Euteleostomi</taxon>
        <taxon>Actinopterygii</taxon>
        <taxon>Neopterygii</taxon>
        <taxon>Teleostei</taxon>
        <taxon>Neoteleostei</taxon>
        <taxon>Acanthomorphata</taxon>
        <taxon>Eupercaria</taxon>
        <taxon>Tetraodontiformes</taxon>
        <taxon>Tetradontoidea</taxon>
        <taxon>Tetraodontidae</taxon>
        <taxon>Takifugu</taxon>
    </lineage>
</organism>
<feature type="transmembrane region" description="Helical" evidence="2">
    <location>
        <begin position="12"/>
        <end position="35"/>
    </location>
</feature>
<keyword evidence="2" id="KW-1133">Transmembrane helix</keyword>